<feature type="non-terminal residue" evidence="2">
    <location>
        <position position="744"/>
    </location>
</feature>
<name>A0A381ZRC2_9ZZZZ</name>
<protein>
    <recommendedName>
        <fullName evidence="1">LptD C-terminal domain-containing protein</fullName>
    </recommendedName>
</protein>
<dbReference type="Pfam" id="PF04453">
    <property type="entry name" value="LptD"/>
    <property type="match status" value="1"/>
</dbReference>
<dbReference type="HAMAP" id="MF_01411">
    <property type="entry name" value="LPS_assembly_LptD"/>
    <property type="match status" value="1"/>
</dbReference>
<organism evidence="2">
    <name type="scientific">marine metagenome</name>
    <dbReference type="NCBI Taxonomy" id="408172"/>
    <lineage>
        <taxon>unclassified sequences</taxon>
        <taxon>metagenomes</taxon>
        <taxon>ecological metagenomes</taxon>
    </lineage>
</organism>
<evidence type="ECO:0000313" key="2">
    <source>
        <dbReference type="EMBL" id="SVA91790.1"/>
    </source>
</evidence>
<gene>
    <name evidence="2" type="ORF">METZ01_LOCUS144644</name>
</gene>
<dbReference type="PANTHER" id="PTHR30189:SF1">
    <property type="entry name" value="LPS-ASSEMBLY PROTEIN LPTD"/>
    <property type="match status" value="1"/>
</dbReference>
<dbReference type="PANTHER" id="PTHR30189">
    <property type="entry name" value="LPS-ASSEMBLY PROTEIN"/>
    <property type="match status" value="1"/>
</dbReference>
<dbReference type="InterPro" id="IPR007543">
    <property type="entry name" value="LptD_C"/>
</dbReference>
<dbReference type="GO" id="GO:0043165">
    <property type="term" value="P:Gram-negative-bacterium-type cell outer membrane assembly"/>
    <property type="evidence" value="ECO:0007669"/>
    <property type="project" value="InterPro"/>
</dbReference>
<accession>A0A381ZRC2</accession>
<feature type="domain" description="LptD C-terminal" evidence="1">
    <location>
        <begin position="301"/>
        <end position="660"/>
    </location>
</feature>
<dbReference type="InterPro" id="IPR020889">
    <property type="entry name" value="LipoPS_assembly_LptD"/>
</dbReference>
<reference evidence="2" key="1">
    <citation type="submission" date="2018-05" db="EMBL/GenBank/DDBJ databases">
        <authorList>
            <person name="Lanie J.A."/>
            <person name="Ng W.-L."/>
            <person name="Kazmierczak K.M."/>
            <person name="Andrzejewski T.M."/>
            <person name="Davidsen T.M."/>
            <person name="Wayne K.J."/>
            <person name="Tettelin H."/>
            <person name="Glass J.I."/>
            <person name="Rusch D."/>
            <person name="Podicherti R."/>
            <person name="Tsui H.-C.T."/>
            <person name="Winkler M.E."/>
        </authorList>
    </citation>
    <scope>NUCLEOTIDE SEQUENCE</scope>
</reference>
<dbReference type="InterPro" id="IPR050218">
    <property type="entry name" value="LptD"/>
</dbReference>
<dbReference type="AlphaFoldDB" id="A0A381ZRC2"/>
<dbReference type="GO" id="GO:1990351">
    <property type="term" value="C:transporter complex"/>
    <property type="evidence" value="ECO:0007669"/>
    <property type="project" value="TreeGrafter"/>
</dbReference>
<dbReference type="EMBL" id="UINC01022355">
    <property type="protein sequence ID" value="SVA91790.1"/>
    <property type="molecule type" value="Genomic_DNA"/>
</dbReference>
<proteinExistence type="inferred from homology"/>
<evidence type="ECO:0000259" key="1">
    <source>
        <dbReference type="Pfam" id="PF04453"/>
    </source>
</evidence>
<dbReference type="GO" id="GO:0009279">
    <property type="term" value="C:cell outer membrane"/>
    <property type="evidence" value="ECO:0007669"/>
    <property type="project" value="InterPro"/>
</dbReference>
<dbReference type="GO" id="GO:0015920">
    <property type="term" value="P:lipopolysaccharide transport"/>
    <property type="evidence" value="ECO:0007669"/>
    <property type="project" value="InterPro"/>
</dbReference>
<sequence>MKNIKTFFSVFIAILSVNTTSEITNLLSKSLSEDVNILGCVNPLYPKLNLKFNSDQINASRMDVTSNGAISLKDEVSITINDGRIKASSAHYDPNSGSMSSIQEGNIYYLDSYFGFLSGSFNKSSKEIRLEKGSTFLRPRNILIQYESLEGTMDSYLHFKNTSLTTCADIENGWEIKADNISIDDISKRGHIENLKLQVHGKTIVSLPYLPFPATNDRLTGLLEPDIGITSDGADIYLPYFWVLSEKSDITIAPRFIEDKGAGIEANFRYVTNTKAENYVDFIFFPHDKEFKKQYGQTDNQRWAYKIKDFRKYKNINFYVNWSKSSDAMVLLDLPSDLVNIANQRDHYLPQSIVIAAEFGNLGIDISKQGYQSLNPFIKNGYIKNPEINLNYSRYNPRLSYFANIEYTDFKIDKPIKSISFAKGGTRMISKIGVETNNAIGFMDVEFNGHIISKKYNLDGIANKSFSKNIPTTSLSISSTFKQFSPLGRFIATPKIIYSKTSYKNQSSDPIFDLHPRDGSNLNIFNQRLFYGKDRIPDQEFIMGSLRWQGYFTNQNKMLFELYKINEIKNSKILNEMLLKDLSRDNQTGFELRFDSGLINTFLMTNYSQKKDHINFGNMGLSINLPETQISTSRKFRRYVPLIGAENELDYIDLSINQNLSQGYKFIGGISKDLKSKKNLETFFGIEFENCCIAYRIFASDKRLSKYNLSDYMTAIDNDLIWEDMISIENKSKITFEFELKGLS</sequence>